<dbReference type="AlphaFoldDB" id="A0A8T0Q7V0"/>
<reference evidence="2" key="1">
    <citation type="submission" date="2020-05" db="EMBL/GenBank/DDBJ databases">
        <title>WGS assembly of Panicum virgatum.</title>
        <authorList>
            <person name="Lovell J.T."/>
            <person name="Jenkins J."/>
            <person name="Shu S."/>
            <person name="Juenger T.E."/>
            <person name="Schmutz J."/>
        </authorList>
    </citation>
    <scope>NUCLEOTIDE SEQUENCE</scope>
    <source>
        <strain evidence="2">AP13</strain>
    </source>
</reference>
<feature type="region of interest" description="Disordered" evidence="1">
    <location>
        <begin position="1"/>
        <end position="44"/>
    </location>
</feature>
<evidence type="ECO:0000256" key="1">
    <source>
        <dbReference type="SAM" id="MobiDB-lite"/>
    </source>
</evidence>
<name>A0A8T0Q7V0_PANVG</name>
<evidence type="ECO:0000313" key="2">
    <source>
        <dbReference type="EMBL" id="KAG2570977.1"/>
    </source>
</evidence>
<gene>
    <name evidence="2" type="ORF">PVAP13_7KG025358</name>
</gene>
<dbReference type="Proteomes" id="UP000823388">
    <property type="component" value="Chromosome 7K"/>
</dbReference>
<accession>A0A8T0Q7V0</accession>
<keyword evidence="3" id="KW-1185">Reference proteome</keyword>
<feature type="compositionally biased region" description="Polar residues" evidence="1">
    <location>
        <begin position="25"/>
        <end position="37"/>
    </location>
</feature>
<proteinExistence type="predicted"/>
<dbReference type="EMBL" id="CM029049">
    <property type="protein sequence ID" value="KAG2570977.1"/>
    <property type="molecule type" value="Genomic_DNA"/>
</dbReference>
<feature type="compositionally biased region" description="Gly residues" evidence="1">
    <location>
        <begin position="9"/>
        <end position="24"/>
    </location>
</feature>
<protein>
    <submittedName>
        <fullName evidence="2">Uncharacterized protein</fullName>
    </submittedName>
</protein>
<organism evidence="2 3">
    <name type="scientific">Panicum virgatum</name>
    <name type="common">Blackwell switchgrass</name>
    <dbReference type="NCBI Taxonomy" id="38727"/>
    <lineage>
        <taxon>Eukaryota</taxon>
        <taxon>Viridiplantae</taxon>
        <taxon>Streptophyta</taxon>
        <taxon>Embryophyta</taxon>
        <taxon>Tracheophyta</taxon>
        <taxon>Spermatophyta</taxon>
        <taxon>Magnoliopsida</taxon>
        <taxon>Liliopsida</taxon>
        <taxon>Poales</taxon>
        <taxon>Poaceae</taxon>
        <taxon>PACMAD clade</taxon>
        <taxon>Panicoideae</taxon>
        <taxon>Panicodae</taxon>
        <taxon>Paniceae</taxon>
        <taxon>Panicinae</taxon>
        <taxon>Panicum</taxon>
        <taxon>Panicum sect. Hiantes</taxon>
    </lineage>
</organism>
<sequence>MAQTRRGAAAGGGNDTESGSGGSHTAGTDTGSTQGEDSSTRKGKRRNAIGSFGLAQFLHLMAHLCISWF</sequence>
<comment type="caution">
    <text evidence="2">The sequence shown here is derived from an EMBL/GenBank/DDBJ whole genome shotgun (WGS) entry which is preliminary data.</text>
</comment>
<evidence type="ECO:0000313" key="3">
    <source>
        <dbReference type="Proteomes" id="UP000823388"/>
    </source>
</evidence>